<evidence type="ECO:0000313" key="1">
    <source>
        <dbReference type="EMBL" id="TNB55679.1"/>
    </source>
</evidence>
<accession>A0AAX2UGJ4</accession>
<reference evidence="1 2" key="1">
    <citation type="submission" date="2019-05" db="EMBL/GenBank/DDBJ databases">
        <title>Draft genomes of eight strains of Campylobacter helveticus isolated from cats and a dog in New Zealand.</title>
        <authorList>
            <person name="Bojanic K."/>
            <person name="Midwinter A.C."/>
            <person name="Biggs P.J."/>
            <person name="Acke E."/>
            <person name="Cornelius A.J."/>
            <person name="Marshall J.C."/>
        </authorList>
    </citation>
    <scope>NUCLEOTIDE SEQUENCE [LARGE SCALE GENOMIC DNA]</scope>
    <source>
        <strain evidence="1 2">ACP123b</strain>
    </source>
</reference>
<gene>
    <name evidence="1" type="ORF">FDW42_08870</name>
</gene>
<dbReference type="Proteomes" id="UP000306813">
    <property type="component" value="Unassembled WGS sequence"/>
</dbReference>
<feature type="non-terminal residue" evidence="1">
    <location>
        <position position="52"/>
    </location>
</feature>
<sequence length="52" mass="5940">MHFTPTQEMIFGTNLQAIEDEFLKTKLSQIKSTSYTFMQGNDVLDINLENVG</sequence>
<dbReference type="EMBL" id="VDBS01000071">
    <property type="protein sequence ID" value="TNB55679.1"/>
    <property type="molecule type" value="Genomic_DNA"/>
</dbReference>
<dbReference type="AlphaFoldDB" id="A0AAX2UGJ4"/>
<name>A0AAX2UGJ4_9BACT</name>
<organism evidence="1 2">
    <name type="scientific">Campylobacter helveticus</name>
    <dbReference type="NCBI Taxonomy" id="28898"/>
    <lineage>
        <taxon>Bacteria</taxon>
        <taxon>Pseudomonadati</taxon>
        <taxon>Campylobacterota</taxon>
        <taxon>Epsilonproteobacteria</taxon>
        <taxon>Campylobacterales</taxon>
        <taxon>Campylobacteraceae</taxon>
        <taxon>Campylobacter</taxon>
    </lineage>
</organism>
<protein>
    <submittedName>
        <fullName evidence="1">DUF115 domain-containing protein</fullName>
    </submittedName>
</protein>
<evidence type="ECO:0000313" key="2">
    <source>
        <dbReference type="Proteomes" id="UP000306813"/>
    </source>
</evidence>
<comment type="caution">
    <text evidence="1">The sequence shown here is derived from an EMBL/GenBank/DDBJ whole genome shotgun (WGS) entry which is preliminary data.</text>
</comment>
<proteinExistence type="predicted"/>